<sequence length="161" mass="16499">MKKKLTAALIALLALAAATYNAFLLFFQTDTATETTTSSSSQVASSSSQVSSSSQAAGTSEASSSQSTGLTDGTYTGAVTSTNRGDYQVQLTVSGGNISDVTILQYPNDNPESQEINDGALPTYIAEAISNQSAQVNQISGATEAYNGFTGSLQDAINQAS</sequence>
<dbReference type="Gene3D" id="3.90.1010.20">
    <property type="match status" value="1"/>
</dbReference>
<name>A0AA96VM96_9STRE</name>
<dbReference type="Pfam" id="PF04205">
    <property type="entry name" value="FMN_bind"/>
    <property type="match status" value="1"/>
</dbReference>
<dbReference type="GO" id="GO:0010181">
    <property type="term" value="F:FMN binding"/>
    <property type="evidence" value="ECO:0007669"/>
    <property type="project" value="InterPro"/>
</dbReference>
<feature type="region of interest" description="Disordered" evidence="1">
    <location>
        <begin position="38"/>
        <end position="77"/>
    </location>
</feature>
<feature type="chain" id="PRO_5041716167" evidence="2">
    <location>
        <begin position="23"/>
        <end position="161"/>
    </location>
</feature>
<accession>A0AA96VM96</accession>
<gene>
    <name evidence="4" type="ORF">PW252_03880</name>
</gene>
<dbReference type="InterPro" id="IPR007329">
    <property type="entry name" value="FMN-bd"/>
</dbReference>
<feature type="domain" description="FMN-binding" evidence="3">
    <location>
        <begin position="85"/>
        <end position="160"/>
    </location>
</feature>
<dbReference type="RefSeq" id="WP_248050809.1">
    <property type="nucleotide sequence ID" value="NZ_CP118735.1"/>
</dbReference>
<feature type="compositionally biased region" description="Low complexity" evidence="1">
    <location>
        <begin position="38"/>
        <end position="69"/>
    </location>
</feature>
<feature type="signal peptide" evidence="2">
    <location>
        <begin position="1"/>
        <end position="22"/>
    </location>
</feature>
<dbReference type="GO" id="GO:0016020">
    <property type="term" value="C:membrane"/>
    <property type="evidence" value="ECO:0007669"/>
    <property type="project" value="InterPro"/>
</dbReference>
<evidence type="ECO:0000313" key="4">
    <source>
        <dbReference type="EMBL" id="WNY51793.1"/>
    </source>
</evidence>
<dbReference type="KEGG" id="sins:PW252_03880"/>
<reference evidence="4" key="1">
    <citation type="submission" date="2023-02" db="EMBL/GenBank/DDBJ databases">
        <title>Streptococcus sp. Genome Sequencing and Assembly.</title>
        <authorList>
            <person name="Shore S.M."/>
            <person name="Nicholson T.L."/>
        </authorList>
    </citation>
    <scope>NUCLEOTIDE SEQUENCE</scope>
    <source>
        <strain evidence="4">29887</strain>
    </source>
</reference>
<organism evidence="4">
    <name type="scientific">Streptococcus iners</name>
    <dbReference type="NCBI Taxonomy" id="3028084"/>
    <lineage>
        <taxon>Bacteria</taxon>
        <taxon>Bacillati</taxon>
        <taxon>Bacillota</taxon>
        <taxon>Bacilli</taxon>
        <taxon>Lactobacillales</taxon>
        <taxon>Streptococcaceae</taxon>
        <taxon>Streptococcus</taxon>
    </lineage>
</organism>
<keyword evidence="2" id="KW-0732">Signal</keyword>
<dbReference type="AlphaFoldDB" id="A0AA96VM96"/>
<proteinExistence type="predicted"/>
<evidence type="ECO:0000256" key="2">
    <source>
        <dbReference type="SAM" id="SignalP"/>
    </source>
</evidence>
<evidence type="ECO:0000256" key="1">
    <source>
        <dbReference type="SAM" id="MobiDB-lite"/>
    </source>
</evidence>
<dbReference type="SMART" id="SM00900">
    <property type="entry name" value="FMN_bind"/>
    <property type="match status" value="1"/>
</dbReference>
<evidence type="ECO:0000259" key="3">
    <source>
        <dbReference type="SMART" id="SM00900"/>
    </source>
</evidence>
<protein>
    <submittedName>
        <fullName evidence="4">FMN-binding protein</fullName>
    </submittedName>
</protein>
<dbReference type="EMBL" id="CP118735">
    <property type="protein sequence ID" value="WNY51793.1"/>
    <property type="molecule type" value="Genomic_DNA"/>
</dbReference>